<dbReference type="Proteomes" id="UP000193920">
    <property type="component" value="Unassembled WGS sequence"/>
</dbReference>
<evidence type="ECO:0000256" key="8">
    <source>
        <dbReference type="ARBA" id="ARBA00022989"/>
    </source>
</evidence>
<dbReference type="GO" id="GO:0005319">
    <property type="term" value="F:lipid transporter activity"/>
    <property type="evidence" value="ECO:0007669"/>
    <property type="project" value="TreeGrafter"/>
</dbReference>
<dbReference type="GO" id="GO:0005524">
    <property type="term" value="F:ATP binding"/>
    <property type="evidence" value="ECO:0007669"/>
    <property type="project" value="UniProtKB-KW"/>
</dbReference>
<dbReference type="GO" id="GO:0016887">
    <property type="term" value="F:ATP hydrolysis activity"/>
    <property type="evidence" value="ECO:0007669"/>
    <property type="project" value="InterPro"/>
</dbReference>
<name>A0A1Y2CD76_9FUNG</name>
<evidence type="ECO:0000256" key="10">
    <source>
        <dbReference type="SAM" id="Phobius"/>
    </source>
</evidence>
<dbReference type="Pfam" id="PF12698">
    <property type="entry name" value="ABC2_membrane_3"/>
    <property type="match status" value="2"/>
</dbReference>
<organism evidence="12 13">
    <name type="scientific">Neocallimastix californiae</name>
    <dbReference type="NCBI Taxonomy" id="1754190"/>
    <lineage>
        <taxon>Eukaryota</taxon>
        <taxon>Fungi</taxon>
        <taxon>Fungi incertae sedis</taxon>
        <taxon>Chytridiomycota</taxon>
        <taxon>Chytridiomycota incertae sedis</taxon>
        <taxon>Neocallimastigomycetes</taxon>
        <taxon>Neocallimastigales</taxon>
        <taxon>Neocallimastigaceae</taxon>
        <taxon>Neocallimastix</taxon>
    </lineage>
</organism>
<dbReference type="CDD" id="cd03263">
    <property type="entry name" value="ABC_subfamily_A"/>
    <property type="match status" value="2"/>
</dbReference>
<comment type="subcellular location">
    <subcellularLocation>
        <location evidence="1">Membrane</location>
        <topology evidence="1">Multi-pass membrane protein</topology>
    </subcellularLocation>
</comment>
<keyword evidence="13" id="KW-1185">Reference proteome</keyword>
<dbReference type="GO" id="GO:0005886">
    <property type="term" value="C:plasma membrane"/>
    <property type="evidence" value="ECO:0007669"/>
    <property type="project" value="UniProtKB-ARBA"/>
</dbReference>
<dbReference type="SUPFAM" id="SSF52540">
    <property type="entry name" value="P-loop containing nucleoside triphosphate hydrolases"/>
    <property type="match status" value="2"/>
</dbReference>
<feature type="transmembrane region" description="Helical" evidence="10">
    <location>
        <begin position="1282"/>
        <end position="1299"/>
    </location>
</feature>
<evidence type="ECO:0000313" key="13">
    <source>
        <dbReference type="Proteomes" id="UP000193920"/>
    </source>
</evidence>
<evidence type="ECO:0000256" key="5">
    <source>
        <dbReference type="ARBA" id="ARBA00022737"/>
    </source>
</evidence>
<evidence type="ECO:0000256" key="9">
    <source>
        <dbReference type="ARBA" id="ARBA00023136"/>
    </source>
</evidence>
<keyword evidence="3" id="KW-0813">Transport</keyword>
<feature type="domain" description="ABC transporter" evidence="11">
    <location>
        <begin position="1491"/>
        <end position="1724"/>
    </location>
</feature>
<feature type="transmembrane region" description="Helical" evidence="10">
    <location>
        <begin position="1195"/>
        <end position="1217"/>
    </location>
</feature>
<keyword evidence="6" id="KW-0547">Nucleotide-binding</keyword>
<feature type="transmembrane region" description="Helical" evidence="10">
    <location>
        <begin position="466"/>
        <end position="487"/>
    </location>
</feature>
<comment type="caution">
    <text evidence="12">The sequence shown here is derived from an EMBL/GenBank/DDBJ whole genome shotgun (WGS) entry which is preliminary data.</text>
</comment>
<dbReference type="Gene3D" id="3.40.50.300">
    <property type="entry name" value="P-loop containing nucleotide triphosphate hydrolases"/>
    <property type="match status" value="2"/>
</dbReference>
<dbReference type="Pfam" id="PF00005">
    <property type="entry name" value="ABC_tran"/>
    <property type="match status" value="2"/>
</dbReference>
<feature type="transmembrane region" description="Helical" evidence="10">
    <location>
        <begin position="425"/>
        <end position="446"/>
    </location>
</feature>
<feature type="transmembrane region" description="Helical" evidence="10">
    <location>
        <begin position="938"/>
        <end position="956"/>
    </location>
</feature>
<proteinExistence type="inferred from homology"/>
<feature type="transmembrane region" description="Helical" evidence="10">
    <location>
        <begin position="291"/>
        <end position="313"/>
    </location>
</feature>
<accession>A0A1Y2CD76</accession>
<dbReference type="EMBL" id="MCOG01000114">
    <property type="protein sequence ID" value="ORY44265.1"/>
    <property type="molecule type" value="Genomic_DNA"/>
</dbReference>
<dbReference type="GO" id="GO:0140359">
    <property type="term" value="F:ABC-type transporter activity"/>
    <property type="evidence" value="ECO:0007669"/>
    <property type="project" value="InterPro"/>
</dbReference>
<dbReference type="PANTHER" id="PTHR19229">
    <property type="entry name" value="ATP-BINDING CASSETTE TRANSPORTER SUBFAMILY A ABCA"/>
    <property type="match status" value="1"/>
</dbReference>
<feature type="transmembrane region" description="Helical" evidence="10">
    <location>
        <begin position="1237"/>
        <end position="1261"/>
    </location>
</feature>
<dbReference type="InterPro" id="IPR027417">
    <property type="entry name" value="P-loop_NTPase"/>
</dbReference>
<dbReference type="STRING" id="1754190.A0A1Y2CD76"/>
<feature type="transmembrane region" description="Helical" evidence="10">
    <location>
        <begin position="334"/>
        <end position="359"/>
    </location>
</feature>
<dbReference type="SMART" id="SM00382">
    <property type="entry name" value="AAA"/>
    <property type="match status" value="2"/>
</dbReference>
<evidence type="ECO:0000256" key="6">
    <source>
        <dbReference type="ARBA" id="ARBA00022741"/>
    </source>
</evidence>
<gene>
    <name evidence="12" type="ORF">LY90DRAFT_509702</name>
</gene>
<feature type="domain" description="ABC transporter" evidence="11">
    <location>
        <begin position="542"/>
        <end position="770"/>
    </location>
</feature>
<keyword evidence="9 10" id="KW-0472">Membrane</keyword>
<dbReference type="InterPro" id="IPR003593">
    <property type="entry name" value="AAA+_ATPase"/>
</dbReference>
<protein>
    <recommendedName>
        <fullName evidence="11">ABC transporter domain-containing protein</fullName>
    </recommendedName>
</protein>
<keyword evidence="4 10" id="KW-0812">Transmembrane</keyword>
<dbReference type="InterPro" id="IPR003439">
    <property type="entry name" value="ABC_transporter-like_ATP-bd"/>
</dbReference>
<sequence>MFFHQLRTLLWRNTVLKRRSVFSTILEIIIPTIIIYIIAKNSKYKDVVEEYEDIDDNQQINKFDEFPSNEYSEIYYNFYFAFPSEFDKNKQDLFIENFKNSVYLSHFTLIDSNKNFTYQNEIENNNNQLLDIDFVKRANDSILFENDVEGQDNPIGDLPPENNDIDNLDVRQIYEMKIHIFNSEYEMLESCKDYLNDDYYSTKYYAIAFSSLSKYTIHFDNHNMELHEYLMNNSPVFDSSHIDDLYRIQYMIDKALIKILSPNAQEIKVNYKIMAKKGYSLKLKENQVEDFVPFFMLFYFVPCISSLLTNLVIEKETRIKESLIIIGLRKSTFWLSWAVTYGIIIIISSIIVSFAMYYFKLFIFIHWSILIIVMLLYGLSCCCISFVLSTLIKKSKTANTIGVMIIVAFFAIYFVNRGLERKPKAHLICTFTISPISFLSIFNYLIQLEKQKLTVTFLNMLKNKLLRNYFLGLVTSLIAYFIIAIYLDNVLPQGNNFHRKWHFIITDLFRRNKKKKISTTDPDSNSSSPFIQKDPEGLSKAVEIKNVGKSFKVKRENIEILKNIDFNAYYDEIFAILGHNGAGKTTLISIMTGILSASHGEVYYDDVPITDNETEICRQFGYCPQFDTFNNSLTLAEHVRLFAGIKNVNVNIDEILRDIDLLDKKDNYPKQLSGGQRRKLCITLALLGSPKYVFLDEPTTGLDPYSRKNIWELLSQKKKGRVMFVTTHYMDEADLLADRKMIISNGNISCLGTSLFLKNRFNMNYSLDIHVEDPKDCLLIDEFIEKCCPGSLQNKGISNTNIHVHLENDSNHSNAELKEDYLVTYLLPMKYSESFKTIFERLNYLIKDGRNSIKNFSLTAPTLEELFIKLESNTNETGDESQKGKGFAAVDMDKDSSKLIDQLNPVFGKTNFNHSSSLQQILSIMKLRFKIFIRNKTFALLYTLIPVCLIILCIYFENMIIKQMDEPVQFKALDIQPSIYEDVQWFKDSTSTGQAAEIVNKIGAHSKISIQSLNYEKELSFSSNKLRGDMKYIGGFDGKDVQQTPEFLIYTNMTYNYAIPIAINLLSNAVLEQNQINRQISVTYKPLDYYPNQLYTENDENNQFNIMPELAKLILEPILIVAMAIAISLSISIFGPLTVKEREEGITHQLFLNGTKRINYWIGVLLSDAICILVPMMFIAITGIFNEISIFKTKVIGYTVIISITWALASLLHQYIASYFYKKYEKVSTLFIIVNPILSLLIGIYAIVIAVISSIDVNALVKDDKEVTDEVRKDGNFWQYKYYLVLVLFAPATIVLLYTKLTSYILIRKISITKEDILSFMLTEALDTMKRDDLSNKEKSKLLAKKFFDKKIPSFSELMKERGTNNFVILIAGMIVLILFYMIILYLFEKSKSRVLKKNTNYTPAERQILDKKLETGPKDVLNEWKRVGYSLNGDNNLSKKIALKVYQLNKDFKINMNEVRKKRKENANANANNNGDYNNNNGKKSAFQKMDNRIIYDKKKNKHINRIVDDVTFGVDVGECLGLLGPNGAGKTTSISMITGLLSHTHGTVVYGDKDISQTDMPDLSLGYCSQHDSLWKLLTVKETIQFYLNICGYPRKDIPRYTKALAEACGIEIHLNKKVSEISGGTKRKLSLIVAICSSPNYLILDEPSAGMDPFTRRYMWKLISELKKVRETATILTTHSTEEAEALCDRIAILIKGRLVCVDSPKSIKMNHSHSYILEVFTDRPEEFEEVYVRGQNIFGLASNENYQLESSISYQKYSVQMKTENIANVFSVMEQAKKAGIISQYNFGQYSLEQVFINFVNNVE</sequence>
<feature type="transmembrane region" description="Helical" evidence="10">
    <location>
        <begin position="400"/>
        <end position="419"/>
    </location>
</feature>
<feature type="transmembrane region" description="Helical" evidence="10">
    <location>
        <begin position="1113"/>
        <end position="1138"/>
    </location>
</feature>
<evidence type="ECO:0000256" key="2">
    <source>
        <dbReference type="ARBA" id="ARBA00008869"/>
    </source>
</evidence>
<evidence type="ECO:0000313" key="12">
    <source>
        <dbReference type="EMBL" id="ORY44265.1"/>
    </source>
</evidence>
<dbReference type="OrthoDB" id="6512918at2759"/>
<reference evidence="12 13" key="1">
    <citation type="submission" date="2016-08" db="EMBL/GenBank/DDBJ databases">
        <title>A Parts List for Fungal Cellulosomes Revealed by Comparative Genomics.</title>
        <authorList>
            <consortium name="DOE Joint Genome Institute"/>
            <person name="Haitjema C.H."/>
            <person name="Gilmore S.P."/>
            <person name="Henske J.K."/>
            <person name="Solomon K.V."/>
            <person name="De Groot R."/>
            <person name="Kuo A."/>
            <person name="Mondo S.J."/>
            <person name="Salamov A.A."/>
            <person name="Labutti K."/>
            <person name="Zhao Z."/>
            <person name="Chiniquy J."/>
            <person name="Barry K."/>
            <person name="Brewer H.M."/>
            <person name="Purvine S.O."/>
            <person name="Wright A.T."/>
            <person name="Boxma B."/>
            <person name="Van Alen T."/>
            <person name="Hackstein J.H."/>
            <person name="Baker S.E."/>
            <person name="Grigoriev I.V."/>
            <person name="O'Malley M.A."/>
        </authorList>
    </citation>
    <scope>NUCLEOTIDE SEQUENCE [LARGE SCALE GENOMIC DNA]</scope>
    <source>
        <strain evidence="12 13">G1</strain>
    </source>
</reference>
<comment type="similarity">
    <text evidence="2">Belongs to the ABC transporter superfamily. ABCA family.</text>
</comment>
<keyword evidence="5" id="KW-0677">Repeat</keyword>
<feature type="transmembrane region" description="Helical" evidence="10">
    <location>
        <begin position="365"/>
        <end position="388"/>
    </location>
</feature>
<feature type="transmembrane region" description="Helical" evidence="10">
    <location>
        <begin position="1158"/>
        <end position="1183"/>
    </location>
</feature>
<feature type="transmembrane region" description="Helical" evidence="10">
    <location>
        <begin position="1367"/>
        <end position="1388"/>
    </location>
</feature>
<dbReference type="InterPro" id="IPR026082">
    <property type="entry name" value="ABCA"/>
</dbReference>
<evidence type="ECO:0000259" key="11">
    <source>
        <dbReference type="PROSITE" id="PS50893"/>
    </source>
</evidence>
<feature type="transmembrane region" description="Helical" evidence="10">
    <location>
        <begin position="21"/>
        <end position="39"/>
    </location>
</feature>
<dbReference type="PROSITE" id="PS50893">
    <property type="entry name" value="ABC_TRANSPORTER_2"/>
    <property type="match status" value="2"/>
</dbReference>
<evidence type="ECO:0000256" key="3">
    <source>
        <dbReference type="ARBA" id="ARBA00022448"/>
    </source>
</evidence>
<dbReference type="InterPro" id="IPR013525">
    <property type="entry name" value="ABC2_TM"/>
</dbReference>
<dbReference type="FunFam" id="3.40.50.300:FF:000335">
    <property type="entry name" value="ATP binding cassette subfamily A member 5"/>
    <property type="match status" value="1"/>
</dbReference>
<keyword evidence="8 10" id="KW-1133">Transmembrane helix</keyword>
<evidence type="ECO:0000256" key="4">
    <source>
        <dbReference type="ARBA" id="ARBA00022692"/>
    </source>
</evidence>
<evidence type="ECO:0000256" key="7">
    <source>
        <dbReference type="ARBA" id="ARBA00022840"/>
    </source>
</evidence>
<keyword evidence="7" id="KW-0067">ATP-binding</keyword>
<dbReference type="FunFam" id="3.40.50.300:FF:000436">
    <property type="entry name" value="ATP binding cassette subfamily A member 9"/>
    <property type="match status" value="1"/>
</dbReference>
<evidence type="ECO:0000256" key="1">
    <source>
        <dbReference type="ARBA" id="ARBA00004141"/>
    </source>
</evidence>